<name>A0ABR9SCJ7_9BURK</name>
<protein>
    <recommendedName>
        <fullName evidence="1">SGNH hydrolase-type esterase domain-containing protein</fullName>
    </recommendedName>
</protein>
<gene>
    <name evidence="2" type="ORF">IM725_05755</name>
</gene>
<proteinExistence type="predicted"/>
<dbReference type="EMBL" id="JADDOJ010000015">
    <property type="protein sequence ID" value="MBE7940075.1"/>
    <property type="molecule type" value="Genomic_DNA"/>
</dbReference>
<comment type="caution">
    <text evidence="2">The sequence shown here is derived from an EMBL/GenBank/DDBJ whole genome shotgun (WGS) entry which is preliminary data.</text>
</comment>
<accession>A0ABR9SCJ7</accession>
<dbReference type="Gene3D" id="3.40.50.1110">
    <property type="entry name" value="SGNH hydrolase"/>
    <property type="match status" value="1"/>
</dbReference>
<dbReference type="SUPFAM" id="SSF52266">
    <property type="entry name" value="SGNH hydrolase"/>
    <property type="match status" value="1"/>
</dbReference>
<reference evidence="2 3" key="1">
    <citation type="submission" date="2020-10" db="EMBL/GenBank/DDBJ databases">
        <title>Draft genome of Ramlibacter aquaticus LMG 30558.</title>
        <authorList>
            <person name="Props R."/>
        </authorList>
    </citation>
    <scope>NUCLEOTIDE SEQUENCE [LARGE SCALE GENOMIC DNA]</scope>
    <source>
        <strain evidence="2 3">LMG 30558</strain>
    </source>
</reference>
<dbReference type="InterPro" id="IPR013830">
    <property type="entry name" value="SGNH_hydro"/>
</dbReference>
<dbReference type="PANTHER" id="PTHR30383:SF5">
    <property type="entry name" value="SGNH HYDROLASE-TYPE ESTERASE DOMAIN-CONTAINING PROTEIN"/>
    <property type="match status" value="1"/>
</dbReference>
<evidence type="ECO:0000313" key="2">
    <source>
        <dbReference type="EMBL" id="MBE7940075.1"/>
    </source>
</evidence>
<sequence length="261" mass="27718">MFRPASFHRFAPPAWPRHAGWLLAAAAGLAMADAARRQLDGIARARADAAAARGAWSRPVGEPLRRVLVLGDSTGVGVGADPGRDSIAALLAREHPQAHVLNLSASGARVADMLAQARQAAAQGPWDLVLVLGGGNDVLQRTPWPALAASADALLATLRGRSGRVVWAGMANVGLAPLFLRPLGWWVSLRTRRAVRLYRAACARQGARFVDFFCEAGEDPFSAEPARYYARDGVHPSAAAYALCWQRLRPAVAGALAQNLV</sequence>
<dbReference type="Pfam" id="PF13472">
    <property type="entry name" value="Lipase_GDSL_2"/>
    <property type="match status" value="1"/>
</dbReference>
<feature type="domain" description="SGNH hydrolase-type esterase" evidence="1">
    <location>
        <begin position="69"/>
        <end position="243"/>
    </location>
</feature>
<dbReference type="InterPro" id="IPR051532">
    <property type="entry name" value="Ester_Hydrolysis_Enzymes"/>
</dbReference>
<organism evidence="2 3">
    <name type="scientific">Ramlibacter aquaticus</name>
    <dbReference type="NCBI Taxonomy" id="2780094"/>
    <lineage>
        <taxon>Bacteria</taxon>
        <taxon>Pseudomonadati</taxon>
        <taxon>Pseudomonadota</taxon>
        <taxon>Betaproteobacteria</taxon>
        <taxon>Burkholderiales</taxon>
        <taxon>Comamonadaceae</taxon>
        <taxon>Ramlibacter</taxon>
    </lineage>
</organism>
<dbReference type="RefSeq" id="WP_193779620.1">
    <property type="nucleotide sequence ID" value="NZ_JADDOJ010000015.1"/>
</dbReference>
<evidence type="ECO:0000313" key="3">
    <source>
        <dbReference type="Proteomes" id="UP000715965"/>
    </source>
</evidence>
<keyword evidence="3" id="KW-1185">Reference proteome</keyword>
<dbReference type="PANTHER" id="PTHR30383">
    <property type="entry name" value="THIOESTERASE 1/PROTEASE 1/LYSOPHOSPHOLIPASE L1"/>
    <property type="match status" value="1"/>
</dbReference>
<dbReference type="Proteomes" id="UP000715965">
    <property type="component" value="Unassembled WGS sequence"/>
</dbReference>
<evidence type="ECO:0000259" key="1">
    <source>
        <dbReference type="Pfam" id="PF13472"/>
    </source>
</evidence>
<dbReference type="InterPro" id="IPR036514">
    <property type="entry name" value="SGNH_hydro_sf"/>
</dbReference>